<sequence>MKCSQRETATKGRSVYSVPRDSITASTTRRSIYHPRRLSQLVCPAHLLPACRSAGNGGERRRGSAAHTHVGGSPPARPARLLILLLHRLMHPHP</sequence>
<reference evidence="2 3" key="1">
    <citation type="submission" date="2019-05" db="EMBL/GenBank/DDBJ databases">
        <title>Another draft genome of Portunus trituberculatus and its Hox gene families provides insights of decapod evolution.</title>
        <authorList>
            <person name="Jeong J.-H."/>
            <person name="Song I."/>
            <person name="Kim S."/>
            <person name="Choi T."/>
            <person name="Kim D."/>
            <person name="Ryu S."/>
            <person name="Kim W."/>
        </authorList>
    </citation>
    <scope>NUCLEOTIDE SEQUENCE [LARGE SCALE GENOMIC DNA]</scope>
    <source>
        <tissue evidence="2">Muscle</tissue>
    </source>
</reference>
<dbReference type="EMBL" id="VSRR010020301">
    <property type="protein sequence ID" value="MPC62990.1"/>
    <property type="molecule type" value="Genomic_DNA"/>
</dbReference>
<feature type="region of interest" description="Disordered" evidence="1">
    <location>
        <begin position="1"/>
        <end position="31"/>
    </location>
</feature>
<dbReference type="Proteomes" id="UP000324222">
    <property type="component" value="Unassembled WGS sequence"/>
</dbReference>
<evidence type="ECO:0000313" key="2">
    <source>
        <dbReference type="EMBL" id="MPC62990.1"/>
    </source>
</evidence>
<keyword evidence="3" id="KW-1185">Reference proteome</keyword>
<proteinExistence type="predicted"/>
<dbReference type="AlphaFoldDB" id="A0A5B7GSI5"/>
<evidence type="ECO:0000313" key="3">
    <source>
        <dbReference type="Proteomes" id="UP000324222"/>
    </source>
</evidence>
<feature type="region of interest" description="Disordered" evidence="1">
    <location>
        <begin position="52"/>
        <end position="76"/>
    </location>
</feature>
<protein>
    <submittedName>
        <fullName evidence="2">Uncharacterized protein</fullName>
    </submittedName>
</protein>
<feature type="compositionally biased region" description="Basic and acidic residues" evidence="1">
    <location>
        <begin position="1"/>
        <end position="10"/>
    </location>
</feature>
<evidence type="ECO:0000256" key="1">
    <source>
        <dbReference type="SAM" id="MobiDB-lite"/>
    </source>
</evidence>
<accession>A0A5B7GSI5</accession>
<name>A0A5B7GSI5_PORTR</name>
<comment type="caution">
    <text evidence="2">The sequence shown here is derived from an EMBL/GenBank/DDBJ whole genome shotgun (WGS) entry which is preliminary data.</text>
</comment>
<gene>
    <name evidence="2" type="ORF">E2C01_057081</name>
</gene>
<organism evidence="2 3">
    <name type="scientific">Portunus trituberculatus</name>
    <name type="common">Swimming crab</name>
    <name type="synonym">Neptunus trituberculatus</name>
    <dbReference type="NCBI Taxonomy" id="210409"/>
    <lineage>
        <taxon>Eukaryota</taxon>
        <taxon>Metazoa</taxon>
        <taxon>Ecdysozoa</taxon>
        <taxon>Arthropoda</taxon>
        <taxon>Crustacea</taxon>
        <taxon>Multicrustacea</taxon>
        <taxon>Malacostraca</taxon>
        <taxon>Eumalacostraca</taxon>
        <taxon>Eucarida</taxon>
        <taxon>Decapoda</taxon>
        <taxon>Pleocyemata</taxon>
        <taxon>Brachyura</taxon>
        <taxon>Eubrachyura</taxon>
        <taxon>Portunoidea</taxon>
        <taxon>Portunidae</taxon>
        <taxon>Portuninae</taxon>
        <taxon>Portunus</taxon>
    </lineage>
</organism>